<organism evidence="11 12">
    <name type="scientific">Fistulifera solaris</name>
    <name type="common">Oleaginous diatom</name>
    <dbReference type="NCBI Taxonomy" id="1519565"/>
    <lineage>
        <taxon>Eukaryota</taxon>
        <taxon>Sar</taxon>
        <taxon>Stramenopiles</taxon>
        <taxon>Ochrophyta</taxon>
        <taxon>Bacillariophyta</taxon>
        <taxon>Bacillariophyceae</taxon>
        <taxon>Bacillariophycidae</taxon>
        <taxon>Naviculales</taxon>
        <taxon>Naviculaceae</taxon>
        <taxon>Fistulifera</taxon>
    </lineage>
</organism>
<name>A0A1Z5JGD8_FISSO</name>
<comment type="similarity">
    <text evidence="4 10">Belongs to the universal ribosomal protein uL3 family.</text>
</comment>
<dbReference type="GO" id="GO:0003735">
    <property type="term" value="F:structural constituent of ribosome"/>
    <property type="evidence" value="ECO:0007669"/>
    <property type="project" value="InterPro"/>
</dbReference>
<evidence type="ECO:0000313" key="11">
    <source>
        <dbReference type="EMBL" id="GAX13064.1"/>
    </source>
</evidence>
<dbReference type="Gene3D" id="2.40.30.10">
    <property type="entry name" value="Translation factors"/>
    <property type="match status" value="2"/>
</dbReference>
<dbReference type="InterPro" id="IPR000597">
    <property type="entry name" value="Ribosomal_uL3"/>
</dbReference>
<evidence type="ECO:0000313" key="12">
    <source>
        <dbReference type="Proteomes" id="UP000198406"/>
    </source>
</evidence>
<dbReference type="AlphaFoldDB" id="A0A1Z5JGD8"/>
<dbReference type="InterPro" id="IPR009000">
    <property type="entry name" value="Transl_B-barrel_sf"/>
</dbReference>
<dbReference type="SUPFAM" id="SSF50447">
    <property type="entry name" value="Translation proteins"/>
    <property type="match status" value="1"/>
</dbReference>
<keyword evidence="7" id="KW-0496">Mitochondrion</keyword>
<protein>
    <recommendedName>
        <fullName evidence="9">Large ribosomal subunit protein uL3m</fullName>
    </recommendedName>
</protein>
<dbReference type="Proteomes" id="UP000198406">
    <property type="component" value="Unassembled WGS sequence"/>
</dbReference>
<proteinExistence type="inferred from homology"/>
<evidence type="ECO:0000256" key="10">
    <source>
        <dbReference type="RuleBase" id="RU003905"/>
    </source>
</evidence>
<dbReference type="FunFam" id="2.40.30.10:FF:000004">
    <property type="entry name" value="50S ribosomal protein L3"/>
    <property type="match status" value="1"/>
</dbReference>
<comment type="function">
    <text evidence="1">One of the primary rRNA binding proteins, it binds directly near the 3'-end of the 23S rRNA, where it nucleates assembly of the 50S subunit.</text>
</comment>
<dbReference type="PANTHER" id="PTHR11229">
    <property type="entry name" value="50S RIBOSOMAL PROTEIN L3"/>
    <property type="match status" value="1"/>
</dbReference>
<keyword evidence="12" id="KW-1185">Reference proteome</keyword>
<dbReference type="GO" id="GO:0009507">
    <property type="term" value="C:chloroplast"/>
    <property type="evidence" value="ECO:0007669"/>
    <property type="project" value="UniProtKB-SubCell"/>
</dbReference>
<evidence type="ECO:0000256" key="6">
    <source>
        <dbReference type="ARBA" id="ARBA00022980"/>
    </source>
</evidence>
<dbReference type="PANTHER" id="PTHR11229:SF8">
    <property type="entry name" value="LARGE RIBOSOMAL SUBUNIT PROTEIN UL3M"/>
    <property type="match status" value="1"/>
</dbReference>
<dbReference type="PROSITE" id="PS00474">
    <property type="entry name" value="RIBOSOMAL_L3"/>
    <property type="match status" value="1"/>
</dbReference>
<dbReference type="HAMAP" id="MF_01325_B">
    <property type="entry name" value="Ribosomal_uL3_B"/>
    <property type="match status" value="1"/>
</dbReference>
<keyword evidence="5" id="KW-0809">Transit peptide</keyword>
<reference evidence="11 12" key="1">
    <citation type="journal article" date="2015" name="Plant Cell">
        <title>Oil accumulation by the oleaginous diatom Fistulifera solaris as revealed by the genome and transcriptome.</title>
        <authorList>
            <person name="Tanaka T."/>
            <person name="Maeda Y."/>
            <person name="Veluchamy A."/>
            <person name="Tanaka M."/>
            <person name="Abida H."/>
            <person name="Marechal E."/>
            <person name="Bowler C."/>
            <person name="Muto M."/>
            <person name="Sunaga Y."/>
            <person name="Tanaka M."/>
            <person name="Yoshino T."/>
            <person name="Taniguchi T."/>
            <person name="Fukuda Y."/>
            <person name="Nemoto M."/>
            <person name="Matsumoto M."/>
            <person name="Wong P.S."/>
            <person name="Aburatani S."/>
            <person name="Fujibuchi W."/>
        </authorList>
    </citation>
    <scope>NUCLEOTIDE SEQUENCE [LARGE SCALE GENOMIC DNA]</scope>
    <source>
        <strain evidence="11 12">JPCC DA0580</strain>
    </source>
</reference>
<evidence type="ECO:0000256" key="7">
    <source>
        <dbReference type="ARBA" id="ARBA00023128"/>
    </source>
</evidence>
<dbReference type="InterPro" id="IPR019926">
    <property type="entry name" value="Ribosomal_uL3_CS"/>
</dbReference>
<evidence type="ECO:0000256" key="9">
    <source>
        <dbReference type="ARBA" id="ARBA00035209"/>
    </source>
</evidence>
<sequence>MWALRQSNALRKAFDSSFKVRCYSTTVRLFKNDDKKDIPKYQTINNTGFSNEEIEKILQEEEAKMIAEQKARFVESWEPGMRKKPLQSSFKLEEFEYELEPEKHLPRWTLLDKRCGALAIKVGMMPVFDEWGVRHPCTVLFMDQNIVIGHKTMEKNGYIAAQIAAGERKRKNVGKSVLGQYQGFLSEEENPPYLVREFRITDESLLPPLHSQIHARHFVPGQNIDVSGISKGKGFQGPMKRHNFGGMPASHGVSLSHRAHGSTGQCQDPGKVFKGKKMAGHMGTERVTTQNVRIIKIDRGRNLLYVLGAVPGNKGHFVEVRDAVKKPLWGTDKVLDAIDRPPLPTFEFEEIDGSGTAHEVFMPLPATDPFAPDDEEAA</sequence>
<evidence type="ECO:0000256" key="1">
    <source>
        <dbReference type="ARBA" id="ARBA00002570"/>
    </source>
</evidence>
<dbReference type="GO" id="GO:0005762">
    <property type="term" value="C:mitochondrial large ribosomal subunit"/>
    <property type="evidence" value="ECO:0007669"/>
    <property type="project" value="TreeGrafter"/>
</dbReference>
<keyword evidence="8 10" id="KW-0687">Ribonucleoprotein</keyword>
<evidence type="ECO:0000256" key="4">
    <source>
        <dbReference type="ARBA" id="ARBA00006540"/>
    </source>
</evidence>
<dbReference type="EMBL" id="BDSP01000060">
    <property type="protein sequence ID" value="GAX13064.1"/>
    <property type="molecule type" value="Genomic_DNA"/>
</dbReference>
<dbReference type="OrthoDB" id="274683at2759"/>
<evidence type="ECO:0000256" key="3">
    <source>
        <dbReference type="ARBA" id="ARBA00004229"/>
    </source>
</evidence>
<dbReference type="InParanoid" id="A0A1Z5JGD8"/>
<dbReference type="NCBIfam" id="TIGR03625">
    <property type="entry name" value="L3_bact"/>
    <property type="match status" value="1"/>
</dbReference>
<evidence type="ECO:0000256" key="5">
    <source>
        <dbReference type="ARBA" id="ARBA00022946"/>
    </source>
</evidence>
<comment type="caution">
    <text evidence="11">The sequence shown here is derived from an EMBL/GenBank/DDBJ whole genome shotgun (WGS) entry which is preliminary data.</text>
</comment>
<dbReference type="FunCoup" id="A0A1Z5JGD8">
    <property type="interactions" value="728"/>
</dbReference>
<dbReference type="Pfam" id="PF00297">
    <property type="entry name" value="Ribosomal_L3"/>
    <property type="match status" value="1"/>
</dbReference>
<evidence type="ECO:0000256" key="2">
    <source>
        <dbReference type="ARBA" id="ARBA00004173"/>
    </source>
</evidence>
<accession>A0A1Z5JGD8</accession>
<dbReference type="InterPro" id="IPR019927">
    <property type="entry name" value="Ribosomal_uL3_bac/org-type"/>
</dbReference>
<dbReference type="GO" id="GO:0006412">
    <property type="term" value="P:translation"/>
    <property type="evidence" value="ECO:0007669"/>
    <property type="project" value="InterPro"/>
</dbReference>
<gene>
    <name evidence="11" type="ORF">FisN_2Hh574</name>
</gene>
<keyword evidence="6 10" id="KW-0689">Ribosomal protein</keyword>
<evidence type="ECO:0000256" key="8">
    <source>
        <dbReference type="ARBA" id="ARBA00023274"/>
    </source>
</evidence>
<comment type="subcellular location">
    <subcellularLocation>
        <location evidence="2">Mitochondrion</location>
    </subcellularLocation>
    <subcellularLocation>
        <location evidence="3">Plastid</location>
        <location evidence="3">Chloroplast</location>
    </subcellularLocation>
</comment>